<evidence type="ECO:0000313" key="2">
    <source>
        <dbReference type="Proteomes" id="UP000663722"/>
    </source>
</evidence>
<gene>
    <name evidence="1" type="ORF">dnm_001890</name>
</gene>
<dbReference type="Proteomes" id="UP000663722">
    <property type="component" value="Chromosome"/>
</dbReference>
<proteinExistence type="predicted"/>
<dbReference type="EMBL" id="CP061800">
    <property type="protein sequence ID" value="QTA84195.1"/>
    <property type="molecule type" value="Genomic_DNA"/>
</dbReference>
<sequence>MLINFSCNIIQKFGNYNIFHQKTSPILKGRVKMAMVVKQRQIEGV</sequence>
<accession>A0A975GK68</accession>
<keyword evidence="2" id="KW-1185">Reference proteome</keyword>
<organism evidence="1 2">
    <name type="scientific">Desulfonema magnum</name>
    <dbReference type="NCBI Taxonomy" id="45655"/>
    <lineage>
        <taxon>Bacteria</taxon>
        <taxon>Pseudomonadati</taxon>
        <taxon>Thermodesulfobacteriota</taxon>
        <taxon>Desulfobacteria</taxon>
        <taxon>Desulfobacterales</taxon>
        <taxon>Desulfococcaceae</taxon>
        <taxon>Desulfonema</taxon>
    </lineage>
</organism>
<name>A0A975GK68_9BACT</name>
<reference evidence="1" key="1">
    <citation type="journal article" date="2021" name="Microb. Physiol.">
        <title>Proteogenomic Insights into the Physiology of Marine, Sulfate-Reducing, Filamentous Desulfonema limicola and Desulfonema magnum.</title>
        <authorList>
            <person name="Schnaars V."/>
            <person name="Wohlbrand L."/>
            <person name="Scheve S."/>
            <person name="Hinrichs C."/>
            <person name="Reinhardt R."/>
            <person name="Rabus R."/>
        </authorList>
    </citation>
    <scope>NUCLEOTIDE SEQUENCE</scope>
    <source>
        <strain evidence="1">4be13</strain>
    </source>
</reference>
<dbReference type="KEGG" id="dmm:dnm_001890"/>
<dbReference type="AlphaFoldDB" id="A0A975GK68"/>
<evidence type="ECO:0000313" key="1">
    <source>
        <dbReference type="EMBL" id="QTA84195.1"/>
    </source>
</evidence>
<protein>
    <submittedName>
        <fullName evidence="1">Uncharacterized protein</fullName>
    </submittedName>
</protein>